<reference evidence="2 3" key="1">
    <citation type="submission" date="2016-03" db="EMBL/GenBank/DDBJ databases">
        <title>Acetic acid bacteria sequencing.</title>
        <authorList>
            <person name="Brandt J."/>
            <person name="Jakob F."/>
            <person name="Vogel R.F."/>
        </authorList>
    </citation>
    <scope>NUCLEOTIDE SEQUENCE [LARGE SCALE GENOMIC DNA]</scope>
    <source>
        <strain evidence="2 3">TMW2.1084</strain>
    </source>
</reference>
<gene>
    <name evidence="2" type="ORF">A0U91_06270</name>
</gene>
<proteinExistence type="predicted"/>
<dbReference type="EMBL" id="CP014687">
    <property type="protein sequence ID" value="AQT04616.1"/>
    <property type="molecule type" value="Genomic_DNA"/>
</dbReference>
<name>A0A1U9LDT6_9PROT</name>
<evidence type="ECO:0000313" key="3">
    <source>
        <dbReference type="Proteomes" id="UP000189055"/>
    </source>
</evidence>
<evidence type="ECO:0000256" key="1">
    <source>
        <dbReference type="SAM" id="MobiDB-lite"/>
    </source>
</evidence>
<dbReference type="KEGG" id="aper:A0U91_06270"/>
<evidence type="ECO:0000313" key="2">
    <source>
        <dbReference type="EMBL" id="AQT04616.1"/>
    </source>
</evidence>
<protein>
    <submittedName>
        <fullName evidence="2">Uncharacterized protein</fullName>
    </submittedName>
</protein>
<dbReference type="Proteomes" id="UP000189055">
    <property type="component" value="Chromosome"/>
</dbReference>
<organism evidence="2 3">
    <name type="scientific">Acetobacter persici</name>
    <dbReference type="NCBI Taxonomy" id="1076596"/>
    <lineage>
        <taxon>Bacteria</taxon>
        <taxon>Pseudomonadati</taxon>
        <taxon>Pseudomonadota</taxon>
        <taxon>Alphaproteobacteria</taxon>
        <taxon>Acetobacterales</taxon>
        <taxon>Acetobacteraceae</taxon>
        <taxon>Acetobacter</taxon>
    </lineage>
</organism>
<dbReference type="AlphaFoldDB" id="A0A1U9LDT6"/>
<feature type="compositionally biased region" description="Basic and acidic residues" evidence="1">
    <location>
        <begin position="137"/>
        <end position="156"/>
    </location>
</feature>
<accession>A0A1U9LDT6</accession>
<feature type="region of interest" description="Disordered" evidence="1">
    <location>
        <begin position="102"/>
        <end position="156"/>
    </location>
</feature>
<sequence length="156" mass="16688">MIFMKQVYSHPVCIKPPCDKGSAMSIQLRTGLSLLCLWMAGCASHKDKTAETACQNTMPAQHGPFHGHIEFGQAMQKVMPAALGAIPGAGGMAGGLAGMGMRQAMNGFGPNPHRPPADKTDQEEQPASTPRSFPCQPEKETVPDLKADDIKMEEAR</sequence>